<evidence type="ECO:0000256" key="1">
    <source>
        <dbReference type="ARBA" id="ARBA00006242"/>
    </source>
</evidence>
<evidence type="ECO:0000256" key="4">
    <source>
        <dbReference type="SAM" id="MobiDB-lite"/>
    </source>
</evidence>
<feature type="region of interest" description="Disordered" evidence="4">
    <location>
        <begin position="340"/>
        <end position="392"/>
    </location>
</feature>
<dbReference type="Gene3D" id="3.40.50.10490">
    <property type="entry name" value="Glucose-6-phosphate isomerase like protein, domain 1"/>
    <property type="match status" value="1"/>
</dbReference>
<dbReference type="InterPro" id="IPR018130">
    <property type="entry name" value="Ribosomal_uS2_CS"/>
</dbReference>
<evidence type="ECO:0000256" key="3">
    <source>
        <dbReference type="ARBA" id="ARBA00023274"/>
    </source>
</evidence>
<dbReference type="GO" id="GO:0003735">
    <property type="term" value="F:structural constituent of ribosome"/>
    <property type="evidence" value="ECO:0007669"/>
    <property type="project" value="InterPro"/>
</dbReference>
<comment type="caution">
    <text evidence="5">The sequence shown here is derived from an EMBL/GenBank/DDBJ whole genome shotgun (WGS) entry which is preliminary data.</text>
</comment>
<dbReference type="PRINTS" id="PR00395">
    <property type="entry name" value="RIBOSOMALS2"/>
</dbReference>
<dbReference type="AlphaFoldDB" id="A0AAI8Z8P7"/>
<feature type="compositionally biased region" description="Basic and acidic residues" evidence="4">
    <location>
        <begin position="561"/>
        <end position="575"/>
    </location>
</feature>
<feature type="region of interest" description="Disordered" evidence="4">
    <location>
        <begin position="19"/>
        <end position="42"/>
    </location>
</feature>
<gene>
    <name evidence="5" type="ORF">LECACI_7A009671</name>
</gene>
<keyword evidence="3" id="KW-0687">Ribonucleoprotein</keyword>
<dbReference type="EMBL" id="CAVMBE010000121">
    <property type="protein sequence ID" value="CAK4034513.1"/>
    <property type="molecule type" value="Genomic_DNA"/>
</dbReference>
<dbReference type="PANTHER" id="PTHR12534">
    <property type="entry name" value="30S RIBOSOMAL PROTEIN S2 PROKARYOTIC AND ORGANELLAR"/>
    <property type="match status" value="1"/>
</dbReference>
<evidence type="ECO:0000256" key="2">
    <source>
        <dbReference type="ARBA" id="ARBA00022980"/>
    </source>
</evidence>
<evidence type="ECO:0000313" key="5">
    <source>
        <dbReference type="EMBL" id="CAK4034513.1"/>
    </source>
</evidence>
<protein>
    <submittedName>
        <fullName evidence="5">37S ribosomal MRP4, mitochondrial</fullName>
    </submittedName>
</protein>
<accession>A0AAI8Z8P7</accession>
<dbReference type="Proteomes" id="UP001296104">
    <property type="component" value="Unassembled WGS sequence"/>
</dbReference>
<evidence type="ECO:0000313" key="6">
    <source>
        <dbReference type="Proteomes" id="UP001296104"/>
    </source>
</evidence>
<feature type="compositionally biased region" description="Low complexity" evidence="4">
    <location>
        <begin position="422"/>
        <end position="446"/>
    </location>
</feature>
<dbReference type="HAMAP" id="MF_00291_B">
    <property type="entry name" value="Ribosomal_uS2_B"/>
    <property type="match status" value="1"/>
</dbReference>
<keyword evidence="6" id="KW-1185">Reference proteome</keyword>
<dbReference type="CDD" id="cd01425">
    <property type="entry name" value="RPS2"/>
    <property type="match status" value="1"/>
</dbReference>
<reference evidence="5" key="1">
    <citation type="submission" date="2023-11" db="EMBL/GenBank/DDBJ databases">
        <authorList>
            <person name="Alioto T."/>
            <person name="Alioto T."/>
            <person name="Gomez Garrido J."/>
        </authorList>
    </citation>
    <scope>NUCLEOTIDE SEQUENCE</scope>
</reference>
<dbReference type="PANTHER" id="PTHR12534:SF0">
    <property type="entry name" value="SMALL RIBOSOMAL SUBUNIT PROTEIN US2M"/>
    <property type="match status" value="1"/>
</dbReference>
<feature type="region of interest" description="Disordered" evidence="4">
    <location>
        <begin position="422"/>
        <end position="594"/>
    </location>
</feature>
<proteinExistence type="inferred from homology"/>
<dbReference type="InterPro" id="IPR023591">
    <property type="entry name" value="Ribosomal_uS2_flav_dom_sf"/>
</dbReference>
<dbReference type="PROSITE" id="PS00962">
    <property type="entry name" value="RIBOSOMAL_S2_1"/>
    <property type="match status" value="1"/>
</dbReference>
<dbReference type="GO" id="GO:0005763">
    <property type="term" value="C:mitochondrial small ribosomal subunit"/>
    <property type="evidence" value="ECO:0007669"/>
    <property type="project" value="TreeGrafter"/>
</dbReference>
<organism evidence="5 6">
    <name type="scientific">Lecanosticta acicola</name>
    <dbReference type="NCBI Taxonomy" id="111012"/>
    <lineage>
        <taxon>Eukaryota</taxon>
        <taxon>Fungi</taxon>
        <taxon>Dikarya</taxon>
        <taxon>Ascomycota</taxon>
        <taxon>Pezizomycotina</taxon>
        <taxon>Dothideomycetes</taxon>
        <taxon>Dothideomycetidae</taxon>
        <taxon>Mycosphaerellales</taxon>
        <taxon>Mycosphaerellaceae</taxon>
        <taxon>Lecanosticta</taxon>
    </lineage>
</organism>
<dbReference type="GO" id="GO:0006412">
    <property type="term" value="P:translation"/>
    <property type="evidence" value="ECO:0007669"/>
    <property type="project" value="InterPro"/>
</dbReference>
<dbReference type="SUPFAM" id="SSF52313">
    <property type="entry name" value="Ribosomal protein S2"/>
    <property type="match status" value="1"/>
</dbReference>
<feature type="compositionally biased region" description="Acidic residues" evidence="4">
    <location>
        <begin position="480"/>
        <end position="506"/>
    </location>
</feature>
<feature type="compositionally biased region" description="Low complexity" evidence="4">
    <location>
        <begin position="549"/>
        <end position="560"/>
    </location>
</feature>
<name>A0AAI8Z8P7_9PEZI</name>
<comment type="similarity">
    <text evidence="1">Belongs to the universal ribosomal protein uS2 family.</text>
</comment>
<feature type="compositionally biased region" description="Polar residues" evidence="4">
    <location>
        <begin position="454"/>
        <end position="475"/>
    </location>
</feature>
<keyword evidence="2" id="KW-0689">Ribosomal protein</keyword>
<sequence length="594" mass="64739">MIIRALRLRQGRLALPRNAPSLYHQRRHQSSLSERGSGDERIDNPVFLDTSTSSAQQQLDAIPSLRHVRLNDPDHPVAQQYAFRMHQKERTAHLGSVLNAHYKPHQLVIDPPSPKDITLELLLASQAHIGHATSLWHPANARYIYGIRGKREHGEGPIHIISLDATASHLRRACKVVSGVAERAGLVLFVGTREGQARAVVRAAGLAKGCHLFTKWIPGSITNGQQILGGAATKVVDEFDNEVPGFEDQLGVKAALKPDLVVCLNPLENYVLLHECGLNNIPTIGIIDTDANPTWVTYPIPANDDSLRCVQVIAGALGRAGEEGQKRRLALAQQGKITFQATHGLQPPAKQRSSRQPRRQEQQRSRQQQAAPLEDVSDLSTEQLSEKDVRTLDKQLENTYRTPEKSSSNKPAAVNPAVVASAVPEDPPSSASAAPSRSQSSTSSNALKQDQYHKATSQADLAETTGSQPRLSTNPIDPDQTLDAEQEPDEDDETDVDNDNDNDNDNDIPTSAPETLDPSLTDENFPASVENYDGYEEDLSQFGGADQLSPSSTPASTETSATEKKEEDLREKLTAEKPSSTTNRVVGESTGRAR</sequence>
<dbReference type="Pfam" id="PF00318">
    <property type="entry name" value="Ribosomal_S2"/>
    <property type="match status" value="1"/>
</dbReference>
<dbReference type="InterPro" id="IPR001865">
    <property type="entry name" value="Ribosomal_uS2"/>
</dbReference>
<dbReference type="InterPro" id="IPR005706">
    <property type="entry name" value="Ribosomal_uS2_bac/mit/plastid"/>
</dbReference>